<dbReference type="InterPro" id="IPR013830">
    <property type="entry name" value="SGNH_hydro"/>
</dbReference>
<dbReference type="SUPFAM" id="SSF52266">
    <property type="entry name" value="SGNH hydrolase"/>
    <property type="match status" value="1"/>
</dbReference>
<evidence type="ECO:0000313" key="3">
    <source>
        <dbReference type="EMBL" id="AFU03211.1"/>
    </source>
</evidence>
<dbReference type="Pfam" id="PF13472">
    <property type="entry name" value="Lipase_GDSL_2"/>
    <property type="match status" value="1"/>
</dbReference>
<dbReference type="AlphaFoldDB" id="K0F6Y4"/>
<organism evidence="3 4">
    <name type="scientific">Nocardia brasiliensis (strain ATCC 700358 / HUJEG-1)</name>
    <dbReference type="NCBI Taxonomy" id="1133849"/>
    <lineage>
        <taxon>Bacteria</taxon>
        <taxon>Bacillati</taxon>
        <taxon>Actinomycetota</taxon>
        <taxon>Actinomycetes</taxon>
        <taxon>Mycobacteriales</taxon>
        <taxon>Nocardiaceae</taxon>
        <taxon>Nocardia</taxon>
    </lineage>
</organism>
<dbReference type="InterPro" id="IPR036514">
    <property type="entry name" value="SGNH_hydro_sf"/>
</dbReference>
<name>K0F6Y4_NOCB7</name>
<protein>
    <submittedName>
        <fullName evidence="3">GDSL family lipase</fullName>
    </submittedName>
</protein>
<dbReference type="PANTHER" id="PTHR37981">
    <property type="entry name" value="LIPASE 2"/>
    <property type="match status" value="1"/>
</dbReference>
<dbReference type="Gene3D" id="3.40.50.1110">
    <property type="entry name" value="SGNH hydrolase"/>
    <property type="match status" value="1"/>
</dbReference>
<dbReference type="GO" id="GO:0004806">
    <property type="term" value="F:triacylglycerol lipase activity"/>
    <property type="evidence" value="ECO:0007669"/>
    <property type="project" value="TreeGrafter"/>
</dbReference>
<feature type="active site" evidence="1">
    <location>
        <position position="249"/>
    </location>
</feature>
<dbReference type="eggNOG" id="COG2755">
    <property type="taxonomic scope" value="Bacteria"/>
</dbReference>
<accession>K0F6Y4</accession>
<sequence length="277" mass="29401">MSAVRDNSSGAEPGAAAWRGKRYVALGSSYASGPGIAPRVPGTPRLAGRSQRDYPHLVAATAGLSLTDVTSSGANCDHLLHARQFRQPPQLTAVTPETDLVTVTIGGNDIGLTPYLIARRLPRPLLLLPPLAGLGDARAVRRRLPAVEDRIAAVLHAIRERAPEATILVVNYLSVLGRRAPTDSTVDRHYRAFAESLAAHTAAAAEHFGAELIDVRTPSLDHAADSADPWTVDFYFPWPGRTYDGAPCHPTAAGMAAVADLVVGRLAALRPADRSRP</sequence>
<dbReference type="RefSeq" id="WP_014986066.1">
    <property type="nucleotide sequence ID" value="NC_018681.1"/>
</dbReference>
<dbReference type="PANTHER" id="PTHR37981:SF1">
    <property type="entry name" value="SGNH HYDROLASE-TYPE ESTERASE DOMAIN-CONTAINING PROTEIN"/>
    <property type="match status" value="1"/>
</dbReference>
<dbReference type="Proteomes" id="UP000006304">
    <property type="component" value="Chromosome"/>
</dbReference>
<dbReference type="CDD" id="cd01823">
    <property type="entry name" value="SEST_like"/>
    <property type="match status" value="1"/>
</dbReference>
<dbReference type="EMBL" id="CP003876">
    <property type="protein sequence ID" value="AFU03211.1"/>
    <property type="molecule type" value="Genomic_DNA"/>
</dbReference>
<feature type="domain" description="SGNH hydrolase-type esterase" evidence="2">
    <location>
        <begin position="25"/>
        <end position="257"/>
    </location>
</feature>
<proteinExistence type="predicted"/>
<reference evidence="3 4" key="1">
    <citation type="journal article" date="2012" name="J. Bacteriol.">
        <title>Complete genome sequence of Nocardia brasiliensis HUJEG-1.</title>
        <authorList>
            <person name="Vera-Cabrera L."/>
            <person name="Ortiz-Lopez R."/>
            <person name="Elizondo-Gonzalez R."/>
            <person name="Perez-Maya A.A."/>
            <person name="Ocampo-Candiani J."/>
        </authorList>
    </citation>
    <scope>NUCLEOTIDE SEQUENCE [LARGE SCALE GENOMIC DNA]</scope>
    <source>
        <strain evidence="4">ATCC 700358</strain>
    </source>
</reference>
<gene>
    <name evidence="3" type="ORF">O3I_026310</name>
</gene>
<evidence type="ECO:0000259" key="2">
    <source>
        <dbReference type="Pfam" id="PF13472"/>
    </source>
</evidence>
<evidence type="ECO:0000313" key="4">
    <source>
        <dbReference type="Proteomes" id="UP000006304"/>
    </source>
</evidence>
<dbReference type="GO" id="GO:0019433">
    <property type="term" value="P:triglyceride catabolic process"/>
    <property type="evidence" value="ECO:0007669"/>
    <property type="project" value="TreeGrafter"/>
</dbReference>
<dbReference type="KEGG" id="nbr:O3I_026310"/>
<keyword evidence="4" id="KW-1185">Reference proteome</keyword>
<dbReference type="InterPro" id="IPR037460">
    <property type="entry name" value="SEST-like"/>
</dbReference>
<feature type="active site" description="Nucleophile" evidence="1">
    <location>
        <position position="29"/>
    </location>
</feature>
<dbReference type="HOGENOM" id="CLU_038449_1_1_11"/>
<evidence type="ECO:0000256" key="1">
    <source>
        <dbReference type="PIRSR" id="PIRSR637460-1"/>
    </source>
</evidence>